<name>A0ABU3H2B4_9BACL</name>
<dbReference type="Proteomes" id="UP001248709">
    <property type="component" value="Unassembled WGS sequence"/>
</dbReference>
<evidence type="ECO:0000313" key="4">
    <source>
        <dbReference type="Proteomes" id="UP001248709"/>
    </source>
</evidence>
<dbReference type="Gene3D" id="3.40.50.720">
    <property type="entry name" value="NAD(P)-binding Rossmann-like Domain"/>
    <property type="match status" value="1"/>
</dbReference>
<organism evidence="3 4">
    <name type="scientific">Paenibacillus forsythiae</name>
    <dbReference type="NCBI Taxonomy" id="365616"/>
    <lineage>
        <taxon>Bacteria</taxon>
        <taxon>Bacillati</taxon>
        <taxon>Bacillota</taxon>
        <taxon>Bacilli</taxon>
        <taxon>Bacillales</taxon>
        <taxon>Paenibacillaceae</taxon>
        <taxon>Paenibacillus</taxon>
    </lineage>
</organism>
<evidence type="ECO:0000259" key="2">
    <source>
        <dbReference type="Pfam" id="PF01370"/>
    </source>
</evidence>
<dbReference type="SUPFAM" id="SSF51735">
    <property type="entry name" value="NAD(P)-binding Rossmann-fold domains"/>
    <property type="match status" value="1"/>
</dbReference>
<gene>
    <name evidence="3" type="ORF">J2Z22_000393</name>
</gene>
<protein>
    <submittedName>
        <fullName evidence="3">Nucleoside-diphosphate-sugar epimerase</fullName>
    </submittedName>
</protein>
<sequence length="307" mass="34908">MQKVIITGANGFIGSSLTNFLAKKGVTVFAVVRNKLSNVDTILKDDNINIIYCDLNHAEQLEHLIADRDIDVFYHFAWTGASGPERADYKVQMDNVSSSMECAKQSKLMGCKRFIATGTIGEFMAELAIKNNIISENFTYAISKNFYHSLLDIYCYNHNIPYTWCTLSGVYGIGDRTSNIINYTIKKLLLRELPEYTKAEQLFDFIYIDDCIKCLFEIGLNNDLKKYYFIGGPSPQPLKKFIETAKNVVSPDSQLGLGIRNEDGIVYKKEWFTMDETITHLGFKHDYSFEEGIKLTAEWIKSTGGIY</sequence>
<accession>A0ABU3H2B4</accession>
<evidence type="ECO:0000313" key="3">
    <source>
        <dbReference type="EMBL" id="MDT3424880.1"/>
    </source>
</evidence>
<dbReference type="PANTHER" id="PTHR43000">
    <property type="entry name" value="DTDP-D-GLUCOSE 4,6-DEHYDRATASE-RELATED"/>
    <property type="match status" value="1"/>
</dbReference>
<evidence type="ECO:0000256" key="1">
    <source>
        <dbReference type="ARBA" id="ARBA00007637"/>
    </source>
</evidence>
<dbReference type="InterPro" id="IPR036291">
    <property type="entry name" value="NAD(P)-bd_dom_sf"/>
</dbReference>
<dbReference type="RefSeq" id="WP_025701776.1">
    <property type="nucleotide sequence ID" value="NZ_JAUSUY010000002.1"/>
</dbReference>
<dbReference type="InterPro" id="IPR001509">
    <property type="entry name" value="Epimerase_deHydtase"/>
</dbReference>
<keyword evidence="4" id="KW-1185">Reference proteome</keyword>
<comment type="similarity">
    <text evidence="1">Belongs to the NAD(P)-dependent epimerase/dehydratase family.</text>
</comment>
<comment type="caution">
    <text evidence="3">The sequence shown here is derived from an EMBL/GenBank/DDBJ whole genome shotgun (WGS) entry which is preliminary data.</text>
</comment>
<reference evidence="3 4" key="1">
    <citation type="submission" date="2023-07" db="EMBL/GenBank/DDBJ databases">
        <title>Genomic Encyclopedia of Type Strains, Phase IV (KMG-IV): sequencing the most valuable type-strain genomes for metagenomic binning, comparative biology and taxonomic classification.</title>
        <authorList>
            <person name="Goeker M."/>
        </authorList>
    </citation>
    <scope>NUCLEOTIDE SEQUENCE [LARGE SCALE GENOMIC DNA]</scope>
    <source>
        <strain evidence="3 4">T98</strain>
    </source>
</reference>
<dbReference type="Pfam" id="PF01370">
    <property type="entry name" value="Epimerase"/>
    <property type="match status" value="1"/>
</dbReference>
<proteinExistence type="inferred from homology"/>
<dbReference type="EMBL" id="JAUSUY010000002">
    <property type="protein sequence ID" value="MDT3424880.1"/>
    <property type="molecule type" value="Genomic_DNA"/>
</dbReference>
<feature type="domain" description="NAD-dependent epimerase/dehydratase" evidence="2">
    <location>
        <begin position="4"/>
        <end position="218"/>
    </location>
</feature>